<sequence>MNIRFRGTGATGLVLAICMSSAIFAGAARAETGSFLDELEAYAVRIMQEQQVLGMAYAIVKDDEVIYSKGFGVKDAATGAPVDVHTVFEIGSTSKAFTTALLAMLDDEDRIDWKDPVLEHLPEFAMMDPWVTREFQIADLVSQRSGMTPYSLDLMAFLGFNREDIVRAVRFVEPISSFRSTFGYVNSLFLAAAHVVEDKTGLSWEDNLDVSIFGPLGMTETTANPEVVATLTNIARGHIGTASGEPWPIPDDWTYGDWIDTYGPAGGIRSNVLDMTKWIRMQLGRGTFEGNQLVSAENIAAMHDPKIFAGNQVFGEVASYASAWIYNSFSPYPVVWHNGETSGMHSIVALIPKANIGLVVLTNKVPNSVPELMLAKAYALAFHPENETSVLLDSHASSSSDAPMTGPGLFFPRPARTEATTAISPQLSLPLERYAGTYSNPAYGQITVSVVENALHAVMGPKQLDVPLVSFSGNTFTGLMPDMPAESDSEILVTFVVPTGGNAREMVIDVFADVNGGRFTRASDAPPARFGERRRESASGSQ</sequence>
<dbReference type="STRING" id="1058.SAMN05421783_10538"/>
<dbReference type="InterPro" id="IPR012338">
    <property type="entry name" value="Beta-lactam/transpept-like"/>
</dbReference>
<evidence type="ECO:0000313" key="6">
    <source>
        <dbReference type="Proteomes" id="UP000198816"/>
    </source>
</evidence>
<dbReference type="AlphaFoldDB" id="A0A1H2UC90"/>
<dbReference type="Proteomes" id="UP000198816">
    <property type="component" value="Unassembled WGS sequence"/>
</dbReference>
<dbReference type="InterPro" id="IPR001466">
    <property type="entry name" value="Beta-lactam-related"/>
</dbReference>
<proteinExistence type="predicted"/>
<dbReference type="InterPro" id="IPR050491">
    <property type="entry name" value="AmpC-like"/>
</dbReference>
<dbReference type="PANTHER" id="PTHR46825:SF15">
    <property type="entry name" value="BETA-LACTAMASE-RELATED DOMAIN-CONTAINING PROTEIN"/>
    <property type="match status" value="1"/>
</dbReference>
<keyword evidence="6" id="KW-1185">Reference proteome</keyword>
<evidence type="ECO:0000313" key="5">
    <source>
        <dbReference type="EMBL" id="SDW53199.1"/>
    </source>
</evidence>
<feature type="region of interest" description="Disordered" evidence="1">
    <location>
        <begin position="523"/>
        <end position="542"/>
    </location>
</feature>
<dbReference type="Gene3D" id="3.40.710.10">
    <property type="entry name" value="DD-peptidase/beta-lactamase superfamily"/>
    <property type="match status" value="1"/>
</dbReference>
<dbReference type="PANTHER" id="PTHR46825">
    <property type="entry name" value="D-ALANYL-D-ALANINE-CARBOXYPEPTIDASE/ENDOPEPTIDASE AMPH"/>
    <property type="match status" value="1"/>
</dbReference>
<evidence type="ECO:0000256" key="1">
    <source>
        <dbReference type="SAM" id="MobiDB-lite"/>
    </source>
</evidence>
<dbReference type="EMBL" id="FNNZ01000005">
    <property type="protein sequence ID" value="SDW53199.1"/>
    <property type="molecule type" value="Genomic_DNA"/>
</dbReference>
<gene>
    <name evidence="5" type="ORF">SAMN05421783_10538</name>
</gene>
<dbReference type="Pfam" id="PF11954">
    <property type="entry name" value="DUF3471"/>
    <property type="match status" value="1"/>
</dbReference>
<feature type="chain" id="PRO_5011690630" evidence="2">
    <location>
        <begin position="31"/>
        <end position="542"/>
    </location>
</feature>
<dbReference type="RefSeq" id="WP_093029573.1">
    <property type="nucleotide sequence ID" value="NZ_FNNZ01000005.1"/>
</dbReference>
<organism evidence="5 6">
    <name type="scientific">Thiocapsa roseopersicina</name>
    <dbReference type="NCBI Taxonomy" id="1058"/>
    <lineage>
        <taxon>Bacteria</taxon>
        <taxon>Pseudomonadati</taxon>
        <taxon>Pseudomonadota</taxon>
        <taxon>Gammaproteobacteria</taxon>
        <taxon>Chromatiales</taxon>
        <taxon>Chromatiaceae</taxon>
        <taxon>Thiocapsa</taxon>
    </lineage>
</organism>
<dbReference type="InterPro" id="IPR021860">
    <property type="entry name" value="Peptidase_S12_Pab87-rel_C"/>
</dbReference>
<reference evidence="6" key="1">
    <citation type="submission" date="2016-10" db="EMBL/GenBank/DDBJ databases">
        <authorList>
            <person name="Varghese N."/>
            <person name="Submissions S."/>
        </authorList>
    </citation>
    <scope>NUCLEOTIDE SEQUENCE [LARGE SCALE GENOMIC DNA]</scope>
    <source>
        <strain evidence="6">DSM 217</strain>
    </source>
</reference>
<dbReference type="Pfam" id="PF00144">
    <property type="entry name" value="Beta-lactamase"/>
    <property type="match status" value="1"/>
</dbReference>
<name>A0A1H2UC90_THIRO</name>
<dbReference type="Gene3D" id="2.40.128.600">
    <property type="match status" value="1"/>
</dbReference>
<evidence type="ECO:0000256" key="2">
    <source>
        <dbReference type="SAM" id="SignalP"/>
    </source>
</evidence>
<accession>A0A1H2UC90</accession>
<feature type="domain" description="Beta-lactamase-related" evidence="3">
    <location>
        <begin position="41"/>
        <end position="379"/>
    </location>
</feature>
<evidence type="ECO:0000259" key="3">
    <source>
        <dbReference type="Pfam" id="PF00144"/>
    </source>
</evidence>
<feature type="compositionally biased region" description="Basic and acidic residues" evidence="1">
    <location>
        <begin position="530"/>
        <end position="542"/>
    </location>
</feature>
<feature type="domain" description="Peptidase S12 Pab87-related C-terminal" evidence="4">
    <location>
        <begin position="428"/>
        <end position="509"/>
    </location>
</feature>
<evidence type="ECO:0000259" key="4">
    <source>
        <dbReference type="Pfam" id="PF11954"/>
    </source>
</evidence>
<feature type="signal peptide" evidence="2">
    <location>
        <begin position="1"/>
        <end position="30"/>
    </location>
</feature>
<keyword evidence="2" id="KW-0732">Signal</keyword>
<dbReference type="OrthoDB" id="119951at2"/>
<dbReference type="SUPFAM" id="SSF56601">
    <property type="entry name" value="beta-lactamase/transpeptidase-like"/>
    <property type="match status" value="1"/>
</dbReference>
<protein>
    <submittedName>
        <fullName evidence="5">CubicO group peptidase, beta-lactamase class C family</fullName>
    </submittedName>
</protein>